<dbReference type="RefSeq" id="WP_085886850.1">
    <property type="nucleotide sequence ID" value="NZ_FWFN01000002.1"/>
</dbReference>
<feature type="chain" id="PRO_5012236823" evidence="1">
    <location>
        <begin position="25"/>
        <end position="143"/>
    </location>
</feature>
<dbReference type="EMBL" id="FWFN01000002">
    <property type="protein sequence ID" value="SLN25957.1"/>
    <property type="molecule type" value="Genomic_DNA"/>
</dbReference>
<sequence>MLVSRRTFVTAALAAPFLAPPGFAADGPLKLRDLYVKGGDFSDLARSLEGERITLEGYMAPPLKAEASFFVLTKMPMATCPFCEPGIEWPDNILPVYTRRTVDVIPFNVPMLTRGRLEMGEFTDPDTGFWSIIRLAEATYERQ</sequence>
<dbReference type="Proteomes" id="UP000193963">
    <property type="component" value="Unassembled WGS sequence"/>
</dbReference>
<dbReference type="OrthoDB" id="2583024at2"/>
<evidence type="ECO:0000313" key="2">
    <source>
        <dbReference type="EMBL" id="SLN25957.1"/>
    </source>
</evidence>
<feature type="signal peptide" evidence="1">
    <location>
        <begin position="1"/>
        <end position="24"/>
    </location>
</feature>
<keyword evidence="3" id="KW-1185">Reference proteome</keyword>
<proteinExistence type="predicted"/>
<dbReference type="AlphaFoldDB" id="A0A1X6YMS6"/>
<evidence type="ECO:0000256" key="1">
    <source>
        <dbReference type="SAM" id="SignalP"/>
    </source>
</evidence>
<keyword evidence="1" id="KW-0732">Signal</keyword>
<evidence type="ECO:0000313" key="3">
    <source>
        <dbReference type="Proteomes" id="UP000193963"/>
    </source>
</evidence>
<reference evidence="2 3" key="1">
    <citation type="submission" date="2017-03" db="EMBL/GenBank/DDBJ databases">
        <authorList>
            <person name="Afonso C.L."/>
            <person name="Miller P.J."/>
            <person name="Scott M.A."/>
            <person name="Spackman E."/>
            <person name="Goraichik I."/>
            <person name="Dimitrov K.M."/>
            <person name="Suarez D.L."/>
            <person name="Swayne D.E."/>
        </authorList>
    </citation>
    <scope>NUCLEOTIDE SEQUENCE [LARGE SCALE GENOMIC DNA]</scope>
    <source>
        <strain evidence="2 3">CECT 7751</strain>
    </source>
</reference>
<protein>
    <submittedName>
        <fullName evidence="2">Uncharacterized protein</fullName>
    </submittedName>
</protein>
<organism evidence="2 3">
    <name type="scientific">Pseudooceanicola marinus</name>
    <dbReference type="NCBI Taxonomy" id="396013"/>
    <lineage>
        <taxon>Bacteria</taxon>
        <taxon>Pseudomonadati</taxon>
        <taxon>Pseudomonadota</taxon>
        <taxon>Alphaproteobacteria</taxon>
        <taxon>Rhodobacterales</taxon>
        <taxon>Paracoccaceae</taxon>
        <taxon>Pseudooceanicola</taxon>
    </lineage>
</organism>
<accession>A0A1X6YMS6</accession>
<gene>
    <name evidence="2" type="ORF">PSM7751_00939</name>
</gene>
<name>A0A1X6YMS6_9RHOB</name>